<evidence type="ECO:0000256" key="1">
    <source>
        <dbReference type="SAM" id="MobiDB-lite"/>
    </source>
</evidence>
<dbReference type="EMBL" id="JBHUKR010000009">
    <property type="protein sequence ID" value="MFD2418603.1"/>
    <property type="molecule type" value="Genomic_DNA"/>
</dbReference>
<keyword evidence="2" id="KW-0472">Membrane</keyword>
<evidence type="ECO:0000313" key="4">
    <source>
        <dbReference type="Proteomes" id="UP001597417"/>
    </source>
</evidence>
<gene>
    <name evidence="3" type="ORF">ACFSXZ_19965</name>
</gene>
<proteinExistence type="predicted"/>
<feature type="region of interest" description="Disordered" evidence="1">
    <location>
        <begin position="53"/>
        <end position="80"/>
    </location>
</feature>
<organism evidence="3 4">
    <name type="scientific">Amycolatopsis pigmentata</name>
    <dbReference type="NCBI Taxonomy" id="450801"/>
    <lineage>
        <taxon>Bacteria</taxon>
        <taxon>Bacillati</taxon>
        <taxon>Actinomycetota</taxon>
        <taxon>Actinomycetes</taxon>
        <taxon>Pseudonocardiales</taxon>
        <taxon>Pseudonocardiaceae</taxon>
        <taxon>Amycolatopsis</taxon>
    </lineage>
</organism>
<accession>A0ABW5FUV7</accession>
<evidence type="ECO:0000256" key="2">
    <source>
        <dbReference type="SAM" id="Phobius"/>
    </source>
</evidence>
<dbReference type="RefSeq" id="WP_378266618.1">
    <property type="nucleotide sequence ID" value="NZ_JBHUKR010000009.1"/>
</dbReference>
<protein>
    <submittedName>
        <fullName evidence="3">Uncharacterized protein</fullName>
    </submittedName>
</protein>
<sequence length="80" mass="9334">MSTLAWFEVCTLGPVVVHSLGLLLRKRRRLKQEAWKRDERSAAAIAARVEQEREQAKKPVRWPLVDPDRGEVREKGRRES</sequence>
<feature type="transmembrane region" description="Helical" evidence="2">
    <location>
        <begin position="6"/>
        <end position="24"/>
    </location>
</feature>
<reference evidence="4" key="1">
    <citation type="journal article" date="2019" name="Int. J. Syst. Evol. Microbiol.">
        <title>The Global Catalogue of Microorganisms (GCM) 10K type strain sequencing project: providing services to taxonomists for standard genome sequencing and annotation.</title>
        <authorList>
            <consortium name="The Broad Institute Genomics Platform"/>
            <consortium name="The Broad Institute Genome Sequencing Center for Infectious Disease"/>
            <person name="Wu L."/>
            <person name="Ma J."/>
        </authorList>
    </citation>
    <scope>NUCLEOTIDE SEQUENCE [LARGE SCALE GENOMIC DNA]</scope>
    <source>
        <strain evidence="4">CGMCC 4.7645</strain>
    </source>
</reference>
<keyword evidence="2" id="KW-1133">Transmembrane helix</keyword>
<comment type="caution">
    <text evidence="3">The sequence shown here is derived from an EMBL/GenBank/DDBJ whole genome shotgun (WGS) entry which is preliminary data.</text>
</comment>
<keyword evidence="4" id="KW-1185">Reference proteome</keyword>
<name>A0ABW5FUV7_9PSEU</name>
<dbReference type="Proteomes" id="UP001597417">
    <property type="component" value="Unassembled WGS sequence"/>
</dbReference>
<keyword evidence="2" id="KW-0812">Transmembrane</keyword>
<evidence type="ECO:0000313" key="3">
    <source>
        <dbReference type="EMBL" id="MFD2418603.1"/>
    </source>
</evidence>
<feature type="compositionally biased region" description="Basic and acidic residues" evidence="1">
    <location>
        <begin position="66"/>
        <end position="80"/>
    </location>
</feature>